<evidence type="ECO:0000313" key="3">
    <source>
        <dbReference type="Proteomes" id="UP000595074"/>
    </source>
</evidence>
<dbReference type="PROSITE" id="PS51257">
    <property type="entry name" value="PROKAR_LIPOPROTEIN"/>
    <property type="match status" value="1"/>
</dbReference>
<gene>
    <name evidence="2" type="ORF">IMZ28_07140</name>
</gene>
<evidence type="ECO:0000313" key="2">
    <source>
        <dbReference type="EMBL" id="QOR61228.1"/>
    </source>
</evidence>
<evidence type="ECO:0008006" key="4">
    <source>
        <dbReference type="Google" id="ProtNLM"/>
    </source>
</evidence>
<dbReference type="AlphaFoldDB" id="A0A7M1S1G4"/>
<feature type="signal peptide" evidence="1">
    <location>
        <begin position="1"/>
        <end position="22"/>
    </location>
</feature>
<dbReference type="EMBL" id="CP063164">
    <property type="protein sequence ID" value="QOR61228.1"/>
    <property type="molecule type" value="Genomic_DNA"/>
</dbReference>
<name>A0A7M1S1G4_9BACT</name>
<dbReference type="KEGG" id="sinu:IMZ28_07140"/>
<evidence type="ECO:0000256" key="1">
    <source>
        <dbReference type="SAM" id="SignalP"/>
    </source>
</evidence>
<organism evidence="2 3">
    <name type="scientific">Sulfurovum indicum</name>
    <dbReference type="NCBI Taxonomy" id="2779528"/>
    <lineage>
        <taxon>Bacteria</taxon>
        <taxon>Pseudomonadati</taxon>
        <taxon>Campylobacterota</taxon>
        <taxon>Epsilonproteobacteria</taxon>
        <taxon>Campylobacterales</taxon>
        <taxon>Sulfurovaceae</taxon>
        <taxon>Sulfurovum</taxon>
    </lineage>
</organism>
<dbReference type="RefSeq" id="WP_197547901.1">
    <property type="nucleotide sequence ID" value="NZ_CP063164.1"/>
</dbReference>
<proteinExistence type="predicted"/>
<sequence>MKKSLLLMPLLASLLGAGCFKATDDLTVNAQQIRLISDSLGWKVGKLKSLSIAGLIRTKQEIFPDGSIKVCIQERDGDLKFIMYSSSIEESDPQWHFLTASKTGWF</sequence>
<protein>
    <recommendedName>
        <fullName evidence="4">Lipoprotein</fullName>
    </recommendedName>
</protein>
<keyword evidence="1" id="KW-0732">Signal</keyword>
<dbReference type="Proteomes" id="UP000595074">
    <property type="component" value="Chromosome"/>
</dbReference>
<accession>A0A7M1S1G4</accession>
<reference evidence="2 3" key="1">
    <citation type="submission" date="2020-10" db="EMBL/GenBank/DDBJ databases">
        <title>The genome of sulfurovum sp.</title>
        <authorList>
            <person name="Xie S."/>
            <person name="Shao Z."/>
            <person name="Jiang L."/>
        </authorList>
    </citation>
    <scope>NUCLEOTIDE SEQUENCE [LARGE SCALE GENOMIC DNA]</scope>
    <source>
        <strain evidence="2 3">ST-419</strain>
    </source>
</reference>
<feature type="chain" id="PRO_5029640034" description="Lipoprotein" evidence="1">
    <location>
        <begin position="23"/>
        <end position="106"/>
    </location>
</feature>
<keyword evidence="3" id="KW-1185">Reference proteome</keyword>